<sequence length="461" mass="52443">MPLLYGEGKNAFMRLQEEIMKHSDDQSLLSWNFRDDDPSEAGVLASSPAAFSRCRDIIPCDVGMLTPPFSITNKGLRIEVPLSNGNDLYALLQCRPKRDPTTMLAVPLKRKRDNLYLRSKAESRVVKYHLWSEWKYSSVYLIPNLAFANSIEEAPVYTVYLRGIPTGYDIEEVYLPTYHRGIDPRVVMKGNLSGIDKDGVLVLLNSKEDEAEILILQIRVWEQESYLSGDSRQEFNLDISCSLMGSLNNLNLSLASLWQHRKDFSYRFEHLYTPEGHFDIKSSRESYFGKTLFCIDVRQGEELTWANALNLLGADWNGHPGLAALREAWLRSLKDGVVFIRTKLYAILRFIGLSPWMFTFFVECLIGRVFVNIKTGMKHVGKNWDRYATTSVLLYACRYALGPQRVSQVLSKIVGTPSMSRILHTLRNSTVDILALYLCCKMLPSQFLTAVSKTNGSFGAR</sequence>
<dbReference type="AlphaFoldDB" id="A0A8H4PBE9"/>
<dbReference type="Pfam" id="PF26640">
    <property type="entry name" value="DUF8212"/>
    <property type="match status" value="1"/>
</dbReference>
<comment type="caution">
    <text evidence="3">The sequence shown here is derived from an EMBL/GenBank/DDBJ whole genome shotgun (WGS) entry which is preliminary data.</text>
</comment>
<keyword evidence="1" id="KW-0812">Transmembrane</keyword>
<reference evidence="3 4" key="1">
    <citation type="submission" date="2020-01" db="EMBL/GenBank/DDBJ databases">
        <title>Identification and distribution of gene clusters putatively required for synthesis of sphingolipid metabolism inhibitors in phylogenetically diverse species of the filamentous fungus Fusarium.</title>
        <authorList>
            <person name="Kim H.-S."/>
            <person name="Busman M."/>
            <person name="Brown D.W."/>
            <person name="Divon H."/>
            <person name="Uhlig S."/>
            <person name="Proctor R.H."/>
        </authorList>
    </citation>
    <scope>NUCLEOTIDE SEQUENCE [LARGE SCALE GENOMIC DNA]</scope>
    <source>
        <strain evidence="3 4">NRRL 20459</strain>
    </source>
</reference>
<evidence type="ECO:0000259" key="2">
    <source>
        <dbReference type="Pfam" id="PF26640"/>
    </source>
</evidence>
<organism evidence="3 4">
    <name type="scientific">Fusarium albosuccineum</name>
    <dbReference type="NCBI Taxonomy" id="1237068"/>
    <lineage>
        <taxon>Eukaryota</taxon>
        <taxon>Fungi</taxon>
        <taxon>Dikarya</taxon>
        <taxon>Ascomycota</taxon>
        <taxon>Pezizomycotina</taxon>
        <taxon>Sordariomycetes</taxon>
        <taxon>Hypocreomycetidae</taxon>
        <taxon>Hypocreales</taxon>
        <taxon>Nectriaceae</taxon>
        <taxon>Fusarium</taxon>
        <taxon>Fusarium decemcellulare species complex</taxon>
    </lineage>
</organism>
<keyword evidence="1" id="KW-1133">Transmembrane helix</keyword>
<dbReference type="PANTHER" id="PTHR10622">
    <property type="entry name" value="HET DOMAIN-CONTAINING PROTEIN"/>
    <property type="match status" value="1"/>
</dbReference>
<accession>A0A8H4PBE9</accession>
<feature type="domain" description="DUF8212" evidence="2">
    <location>
        <begin position="10"/>
        <end position="38"/>
    </location>
</feature>
<protein>
    <submittedName>
        <fullName evidence="3">Beta transducin</fullName>
    </submittedName>
</protein>
<evidence type="ECO:0000313" key="4">
    <source>
        <dbReference type="Proteomes" id="UP000554235"/>
    </source>
</evidence>
<feature type="transmembrane region" description="Helical" evidence="1">
    <location>
        <begin position="347"/>
        <end position="371"/>
    </location>
</feature>
<proteinExistence type="predicted"/>
<evidence type="ECO:0000256" key="1">
    <source>
        <dbReference type="SAM" id="Phobius"/>
    </source>
</evidence>
<gene>
    <name evidence="3" type="ORF">FALBO_3705</name>
</gene>
<name>A0A8H4PBE9_9HYPO</name>
<keyword evidence="4" id="KW-1185">Reference proteome</keyword>
<keyword evidence="1" id="KW-0472">Membrane</keyword>
<dbReference type="EMBL" id="JAADYS010000482">
    <property type="protein sequence ID" value="KAF4469394.1"/>
    <property type="molecule type" value="Genomic_DNA"/>
</dbReference>
<dbReference type="InterPro" id="IPR058525">
    <property type="entry name" value="DUF8212"/>
</dbReference>
<dbReference type="Proteomes" id="UP000554235">
    <property type="component" value="Unassembled WGS sequence"/>
</dbReference>
<dbReference type="PANTHER" id="PTHR10622:SF10">
    <property type="entry name" value="HET DOMAIN-CONTAINING PROTEIN"/>
    <property type="match status" value="1"/>
</dbReference>
<dbReference type="OrthoDB" id="20872at2759"/>
<evidence type="ECO:0000313" key="3">
    <source>
        <dbReference type="EMBL" id="KAF4469394.1"/>
    </source>
</evidence>